<reference evidence="4 5" key="1">
    <citation type="submission" date="2019-12" db="EMBL/GenBank/DDBJ databases">
        <authorList>
            <person name="Shi Y."/>
        </authorList>
    </citation>
    <scope>NUCLEOTIDE SEQUENCE [LARGE SCALE GENOMIC DNA]</scope>
    <source>
        <strain evidence="4 5">JCM 17929</strain>
    </source>
</reference>
<feature type="chain" id="PRO_5039653482" evidence="2">
    <location>
        <begin position="20"/>
        <end position="234"/>
    </location>
</feature>
<comment type="caution">
    <text evidence="4">The sequence shown here is derived from an EMBL/GenBank/DDBJ whole genome shotgun (WGS) entry which is preliminary data.</text>
</comment>
<proteinExistence type="predicted"/>
<dbReference type="RefSeq" id="WP_156270737.1">
    <property type="nucleotide sequence ID" value="NZ_WOGU01000022.1"/>
</dbReference>
<gene>
    <name evidence="4" type="ORF">GMA12_17235</name>
</gene>
<dbReference type="PANTHER" id="PTHR36933:SF1">
    <property type="entry name" value="SLL0788 PROTEIN"/>
    <property type="match status" value="1"/>
</dbReference>
<accession>A0A6N8GP56</accession>
<dbReference type="EMBL" id="WOGU01000022">
    <property type="protein sequence ID" value="MUN64861.1"/>
    <property type="molecule type" value="Genomic_DNA"/>
</dbReference>
<dbReference type="PROSITE" id="PS51257">
    <property type="entry name" value="PROKAR_LIPOPROTEIN"/>
    <property type="match status" value="1"/>
</dbReference>
<evidence type="ECO:0000259" key="3">
    <source>
        <dbReference type="Pfam" id="PF03713"/>
    </source>
</evidence>
<name>A0A6N8GP56_9MICC</name>
<evidence type="ECO:0000256" key="1">
    <source>
        <dbReference type="SAM" id="MobiDB-lite"/>
    </source>
</evidence>
<dbReference type="Pfam" id="PF03713">
    <property type="entry name" value="DUF305"/>
    <property type="match status" value="1"/>
</dbReference>
<dbReference type="InterPro" id="IPR012347">
    <property type="entry name" value="Ferritin-like"/>
</dbReference>
<dbReference type="Gene3D" id="1.20.1260.10">
    <property type="match status" value="1"/>
</dbReference>
<dbReference type="InterPro" id="IPR005183">
    <property type="entry name" value="DUF305_CopM-like"/>
</dbReference>
<evidence type="ECO:0000313" key="4">
    <source>
        <dbReference type="EMBL" id="MUN64861.1"/>
    </source>
</evidence>
<protein>
    <submittedName>
        <fullName evidence="4">DUF305 domain-containing protein</fullName>
    </submittedName>
</protein>
<feature type="signal peptide" evidence="2">
    <location>
        <begin position="1"/>
        <end position="19"/>
    </location>
</feature>
<feature type="compositionally biased region" description="Low complexity" evidence="1">
    <location>
        <begin position="23"/>
        <end position="57"/>
    </location>
</feature>
<organism evidence="4 5">
    <name type="scientific">Kocuria sediminis</name>
    <dbReference type="NCBI Taxonomy" id="1038857"/>
    <lineage>
        <taxon>Bacteria</taxon>
        <taxon>Bacillati</taxon>
        <taxon>Actinomycetota</taxon>
        <taxon>Actinomycetes</taxon>
        <taxon>Micrococcales</taxon>
        <taxon>Micrococcaceae</taxon>
        <taxon>Kocuria</taxon>
    </lineage>
</organism>
<sequence length="234" mass="24722">MKRSTTLSTLALASALALAGCGTSGEETAGEAPETTTSAAAGTGSTDTATTTPSTSAQAVTEEHNDADTMFAQMMIPHHEQAVQMSEVMLAKDDLDPDIEALANKIVAAQGPEIDQLKTMLETWGEPTSMESGGMEGMESGGMEGMDHGSDSGAGMEGMMTEEQMQELEAAEGTEAAEMYLTMMTAHHRGAIDMAQEEVAEGQNPQAIEMAQKVIEDQEAEIQEMERLLQQIQG</sequence>
<dbReference type="AlphaFoldDB" id="A0A6N8GP56"/>
<keyword evidence="5" id="KW-1185">Reference proteome</keyword>
<dbReference type="Proteomes" id="UP000436989">
    <property type="component" value="Unassembled WGS sequence"/>
</dbReference>
<evidence type="ECO:0000256" key="2">
    <source>
        <dbReference type="SAM" id="SignalP"/>
    </source>
</evidence>
<feature type="domain" description="DUF305" evidence="3">
    <location>
        <begin position="68"/>
        <end position="229"/>
    </location>
</feature>
<keyword evidence="2" id="KW-0732">Signal</keyword>
<dbReference type="PANTHER" id="PTHR36933">
    <property type="entry name" value="SLL0788 PROTEIN"/>
    <property type="match status" value="1"/>
</dbReference>
<feature type="region of interest" description="Disordered" evidence="1">
    <location>
        <begin position="23"/>
        <end position="58"/>
    </location>
</feature>
<evidence type="ECO:0000313" key="5">
    <source>
        <dbReference type="Proteomes" id="UP000436989"/>
    </source>
</evidence>